<feature type="chain" id="PRO_5041924837" evidence="2">
    <location>
        <begin position="22"/>
        <end position="311"/>
    </location>
</feature>
<keyword evidence="2" id="KW-0732">Signal</keyword>
<proteinExistence type="predicted"/>
<keyword evidence="5" id="KW-1185">Reference proteome</keyword>
<dbReference type="EMBL" id="JASJOU010000016">
    <property type="protein sequence ID" value="MDJ1505478.1"/>
    <property type="molecule type" value="Genomic_DNA"/>
</dbReference>
<feature type="signal peptide" evidence="2">
    <location>
        <begin position="1"/>
        <end position="21"/>
    </location>
</feature>
<dbReference type="PANTHER" id="PTHR48081:SF6">
    <property type="entry name" value="PEPTIDASE S9 PROLYL OLIGOPEPTIDASE CATALYTIC DOMAIN-CONTAINING PROTEIN"/>
    <property type="match status" value="1"/>
</dbReference>
<dbReference type="Proteomes" id="UP001232063">
    <property type="component" value="Unassembled WGS sequence"/>
</dbReference>
<evidence type="ECO:0000313" key="4">
    <source>
        <dbReference type="EMBL" id="MDJ1505478.1"/>
    </source>
</evidence>
<evidence type="ECO:0000313" key="5">
    <source>
        <dbReference type="Proteomes" id="UP001232063"/>
    </source>
</evidence>
<dbReference type="RefSeq" id="WP_314517550.1">
    <property type="nucleotide sequence ID" value="NZ_JASJOU010000016.1"/>
</dbReference>
<evidence type="ECO:0000256" key="2">
    <source>
        <dbReference type="SAM" id="SignalP"/>
    </source>
</evidence>
<dbReference type="AlphaFoldDB" id="A0AAE3RD39"/>
<organism evidence="4 5">
    <name type="scientific">Xanthocytophaga agilis</name>
    <dbReference type="NCBI Taxonomy" id="3048010"/>
    <lineage>
        <taxon>Bacteria</taxon>
        <taxon>Pseudomonadati</taxon>
        <taxon>Bacteroidota</taxon>
        <taxon>Cytophagia</taxon>
        <taxon>Cytophagales</taxon>
        <taxon>Rhodocytophagaceae</taxon>
        <taxon>Xanthocytophaga</taxon>
    </lineage>
</organism>
<dbReference type="SUPFAM" id="SSF53474">
    <property type="entry name" value="alpha/beta-Hydrolases"/>
    <property type="match status" value="1"/>
</dbReference>
<reference evidence="4" key="1">
    <citation type="submission" date="2023-05" db="EMBL/GenBank/DDBJ databases">
        <authorList>
            <person name="Zhang X."/>
        </authorList>
    </citation>
    <scope>NUCLEOTIDE SEQUENCE</scope>
    <source>
        <strain evidence="4">BD1B2-1</strain>
    </source>
</reference>
<keyword evidence="1 4" id="KW-0378">Hydrolase</keyword>
<name>A0AAE3RD39_9BACT</name>
<dbReference type="InterPro" id="IPR050300">
    <property type="entry name" value="GDXG_lipolytic_enzyme"/>
</dbReference>
<dbReference type="InterPro" id="IPR049492">
    <property type="entry name" value="BD-FAE-like_dom"/>
</dbReference>
<evidence type="ECO:0000256" key="1">
    <source>
        <dbReference type="ARBA" id="ARBA00022801"/>
    </source>
</evidence>
<protein>
    <submittedName>
        <fullName evidence="4">Alpha/beta hydrolase</fullName>
    </submittedName>
</protein>
<dbReference type="GO" id="GO:0016787">
    <property type="term" value="F:hydrolase activity"/>
    <property type="evidence" value="ECO:0007669"/>
    <property type="project" value="UniProtKB-KW"/>
</dbReference>
<accession>A0AAE3RD39</accession>
<dbReference type="InterPro" id="IPR029058">
    <property type="entry name" value="AB_hydrolase_fold"/>
</dbReference>
<dbReference type="PANTHER" id="PTHR48081">
    <property type="entry name" value="AB HYDROLASE SUPERFAMILY PROTEIN C4A8.06C"/>
    <property type="match status" value="1"/>
</dbReference>
<dbReference type="Gene3D" id="3.40.50.1820">
    <property type="entry name" value="alpha/beta hydrolase"/>
    <property type="match status" value="1"/>
</dbReference>
<comment type="caution">
    <text evidence="4">The sequence shown here is derived from an EMBL/GenBank/DDBJ whole genome shotgun (WGS) entry which is preliminary data.</text>
</comment>
<sequence>MQLKHFISLSFLCILTTTLFAQTPAITVSATVPEPILLWPEGAPGALGDTDEDKPAIYPFPAPKETATGAAVLICPGGGYINRAMEHEGYDFARWFNQMGITAFVLRYRVNNAEHKKYGYPHAFHDATRAMRTIRSRAKEWSIDPDKIGLMGFSAGGHLASMLGTHFDNGNSKAKNVLDKTSSRPSFLMLIYPVISFATPYTHRGSRDMQIGPDLDSTLAEYMSTENHVTSFTPPTFLMYTDDDPVLADNAVLFYMGLRKAKVPAELHIYEKGGHGYGMANGVGKAPNNPILATWTDRLKDWLKNRGVVKK</sequence>
<evidence type="ECO:0000259" key="3">
    <source>
        <dbReference type="Pfam" id="PF20434"/>
    </source>
</evidence>
<gene>
    <name evidence="4" type="ORF">QNI22_32780</name>
</gene>
<feature type="domain" description="BD-FAE-like" evidence="3">
    <location>
        <begin position="65"/>
        <end position="247"/>
    </location>
</feature>
<dbReference type="Pfam" id="PF20434">
    <property type="entry name" value="BD-FAE"/>
    <property type="match status" value="1"/>
</dbReference>